<proteinExistence type="predicted"/>
<dbReference type="GeneID" id="139177715"/>
<feature type="compositionally biased region" description="Basic residues" evidence="1">
    <location>
        <begin position="1"/>
        <end position="25"/>
    </location>
</feature>
<keyword evidence="2" id="KW-1185">Reference proteome</keyword>
<feature type="region of interest" description="Disordered" evidence="1">
    <location>
        <begin position="94"/>
        <end position="205"/>
    </location>
</feature>
<dbReference type="RefSeq" id="XP_070630371.1">
    <property type="nucleotide sequence ID" value="XM_070774270.1"/>
</dbReference>
<sequence length="205" mass="20932">MAARGRGSRRRRPGTPPRHCARPRPRSPGDSGLPEGQAYRAGGSGAPHLPQCAPRLSAAVPGLGGARARRRRLGSFCPRFCRRRGPAPRSAAFAAAAAAAAPAPAPARTSAASLSGARARGPRAGRAWSHPGAGAAAVLSTSGARCGQRRGRELRAPLYSPRPIQDPDSGSGDSRHLPVPPRGAAPSPHCSPPARRCRASSSPAA</sequence>
<name>A0ABM4R487_BOSIN</name>
<feature type="region of interest" description="Disordered" evidence="1">
    <location>
        <begin position="1"/>
        <end position="68"/>
    </location>
</feature>
<accession>A0ABM4R487</accession>
<dbReference type="Proteomes" id="UP001652663">
    <property type="component" value="Chromosome 19"/>
</dbReference>
<organism evidence="2 3">
    <name type="scientific">Bos indicus</name>
    <name type="common">Zebu</name>
    <dbReference type="NCBI Taxonomy" id="9915"/>
    <lineage>
        <taxon>Eukaryota</taxon>
        <taxon>Metazoa</taxon>
        <taxon>Chordata</taxon>
        <taxon>Craniata</taxon>
        <taxon>Vertebrata</taxon>
        <taxon>Euteleostomi</taxon>
        <taxon>Mammalia</taxon>
        <taxon>Eutheria</taxon>
        <taxon>Laurasiatheria</taxon>
        <taxon>Artiodactyla</taxon>
        <taxon>Ruminantia</taxon>
        <taxon>Pecora</taxon>
        <taxon>Bovidae</taxon>
        <taxon>Bovinae</taxon>
        <taxon>Bos</taxon>
    </lineage>
</organism>
<evidence type="ECO:0000256" key="1">
    <source>
        <dbReference type="SAM" id="MobiDB-lite"/>
    </source>
</evidence>
<reference evidence="3" key="1">
    <citation type="submission" date="2025-08" db="UniProtKB">
        <authorList>
            <consortium name="RefSeq"/>
        </authorList>
    </citation>
    <scope>IDENTIFICATION</scope>
    <source>
        <tissue evidence="3">Blood</tissue>
    </source>
</reference>
<feature type="compositionally biased region" description="Low complexity" evidence="1">
    <location>
        <begin position="94"/>
        <end position="127"/>
    </location>
</feature>
<evidence type="ECO:0000313" key="2">
    <source>
        <dbReference type="Proteomes" id="UP001652663"/>
    </source>
</evidence>
<evidence type="ECO:0000313" key="3">
    <source>
        <dbReference type="RefSeq" id="XP_070630371.1"/>
    </source>
</evidence>
<gene>
    <name evidence="3" type="primary">LOC139177715</name>
</gene>
<protein>
    <submittedName>
        <fullName evidence="3">Protein FAM246C-like</fullName>
    </submittedName>
</protein>